<keyword evidence="1" id="KW-1133">Transmembrane helix</keyword>
<dbReference type="PANTHER" id="PTHR34220:SF7">
    <property type="entry name" value="SENSOR HISTIDINE KINASE YPDA"/>
    <property type="match status" value="1"/>
</dbReference>
<keyword evidence="4" id="KW-1185">Reference proteome</keyword>
<evidence type="ECO:0000313" key="4">
    <source>
        <dbReference type="Proteomes" id="UP001232063"/>
    </source>
</evidence>
<dbReference type="Pfam" id="PF06580">
    <property type="entry name" value="His_kinase"/>
    <property type="match status" value="1"/>
</dbReference>
<dbReference type="SUPFAM" id="SSF55874">
    <property type="entry name" value="ATPase domain of HSP90 chaperone/DNA topoisomerase II/histidine kinase"/>
    <property type="match status" value="1"/>
</dbReference>
<keyword evidence="3" id="KW-0418">Kinase</keyword>
<evidence type="ECO:0000259" key="2">
    <source>
        <dbReference type="Pfam" id="PF06580"/>
    </source>
</evidence>
<feature type="transmembrane region" description="Helical" evidence="1">
    <location>
        <begin position="126"/>
        <end position="147"/>
    </location>
</feature>
<dbReference type="InterPro" id="IPR036890">
    <property type="entry name" value="HATPase_C_sf"/>
</dbReference>
<feature type="transmembrane region" description="Helical" evidence="1">
    <location>
        <begin position="43"/>
        <end position="63"/>
    </location>
</feature>
<name>A0AAE3RAM9_9BACT</name>
<dbReference type="RefSeq" id="WP_314519921.1">
    <property type="nucleotide sequence ID" value="NZ_JASJOU010000027.1"/>
</dbReference>
<accession>A0AAE3RAM9</accession>
<reference evidence="3" key="1">
    <citation type="submission" date="2023-05" db="EMBL/GenBank/DDBJ databases">
        <authorList>
            <person name="Zhang X."/>
        </authorList>
    </citation>
    <scope>NUCLEOTIDE SEQUENCE</scope>
    <source>
        <strain evidence="3">BD1B2-1</strain>
    </source>
</reference>
<dbReference type="GO" id="GO:0000155">
    <property type="term" value="F:phosphorelay sensor kinase activity"/>
    <property type="evidence" value="ECO:0007669"/>
    <property type="project" value="InterPro"/>
</dbReference>
<dbReference type="InterPro" id="IPR050640">
    <property type="entry name" value="Bact_2-comp_sensor_kinase"/>
</dbReference>
<dbReference type="PANTHER" id="PTHR34220">
    <property type="entry name" value="SENSOR HISTIDINE KINASE YPDA"/>
    <property type="match status" value="1"/>
</dbReference>
<keyword evidence="1" id="KW-0812">Transmembrane</keyword>
<comment type="caution">
    <text evidence="3">The sequence shown here is derived from an EMBL/GenBank/DDBJ whole genome shotgun (WGS) entry which is preliminary data.</text>
</comment>
<protein>
    <submittedName>
        <fullName evidence="3">Histidine kinase</fullName>
    </submittedName>
</protein>
<organism evidence="3 4">
    <name type="scientific">Xanthocytophaga agilis</name>
    <dbReference type="NCBI Taxonomy" id="3048010"/>
    <lineage>
        <taxon>Bacteria</taxon>
        <taxon>Pseudomonadati</taxon>
        <taxon>Bacteroidota</taxon>
        <taxon>Cytophagia</taxon>
        <taxon>Cytophagales</taxon>
        <taxon>Rhodocytophagaceae</taxon>
        <taxon>Xanthocytophaga</taxon>
    </lineage>
</organism>
<dbReference type="AlphaFoldDB" id="A0AAE3RAM9"/>
<feature type="domain" description="Signal transduction histidine kinase internal region" evidence="2">
    <location>
        <begin position="171"/>
        <end position="249"/>
    </location>
</feature>
<feature type="transmembrane region" description="Helical" evidence="1">
    <location>
        <begin position="12"/>
        <end position="31"/>
    </location>
</feature>
<keyword evidence="3" id="KW-0808">Transferase</keyword>
<keyword evidence="1" id="KW-0472">Membrane</keyword>
<gene>
    <name evidence="3" type="ORF">QNI22_39295</name>
</gene>
<evidence type="ECO:0000256" key="1">
    <source>
        <dbReference type="SAM" id="Phobius"/>
    </source>
</evidence>
<proteinExistence type="predicted"/>
<dbReference type="Gene3D" id="3.30.565.10">
    <property type="entry name" value="Histidine kinase-like ATPase, C-terminal domain"/>
    <property type="match status" value="1"/>
</dbReference>
<evidence type="ECO:0000313" key="3">
    <source>
        <dbReference type="EMBL" id="MDJ1506751.1"/>
    </source>
</evidence>
<sequence length="357" mass="40775">MKTNTATSHWVSLYWKCQLIGWSLTSLWWAYQGLANSIEKSYTVAAIHFIGDCSISILLTHSYRNLSLKNGWNKLNLDSLLPRIILSVGVLGSLFMLLIAIKLYLVRMYFIDQSVGSFTDFFKDNSMTLLITGVRLMAVWVLAFHLYHYAQYRIQMAEENAQLSILAKQTQLNNLSAQLNPHFFFNSLNNIKFLVIENPQEARRAIDLLSDLLRTSLYRKEEHVVSIKQELNLVNDYLELEKLRFEERLQIQMNIPEEVMAYEIPPFSIQTLVENAIKHGISTRKEGGLVSICIEKQTSYLKITIENSGKLSDSTTPGLGIRNLTERLNLQFAGKVMFALTAQEDDKVLATICIPAL</sequence>
<dbReference type="InterPro" id="IPR010559">
    <property type="entry name" value="Sig_transdc_His_kin_internal"/>
</dbReference>
<dbReference type="GO" id="GO:0016020">
    <property type="term" value="C:membrane"/>
    <property type="evidence" value="ECO:0007669"/>
    <property type="project" value="InterPro"/>
</dbReference>
<feature type="transmembrane region" description="Helical" evidence="1">
    <location>
        <begin position="84"/>
        <end position="106"/>
    </location>
</feature>
<dbReference type="Proteomes" id="UP001232063">
    <property type="component" value="Unassembled WGS sequence"/>
</dbReference>
<dbReference type="EMBL" id="JASJOU010000027">
    <property type="protein sequence ID" value="MDJ1506751.1"/>
    <property type="molecule type" value="Genomic_DNA"/>
</dbReference>